<accession>A0A2G8RAQ2</accession>
<dbReference type="PROSITE" id="PS51318">
    <property type="entry name" value="TAT"/>
    <property type="match status" value="1"/>
</dbReference>
<dbReference type="EMBL" id="AWWI01000121">
    <property type="protein sequence ID" value="PIL18617.1"/>
    <property type="molecule type" value="Genomic_DNA"/>
</dbReference>
<gene>
    <name evidence="1" type="ORF">P775_18775</name>
</gene>
<name>A0A2G8RAQ2_9RHOB</name>
<dbReference type="InterPro" id="IPR036909">
    <property type="entry name" value="Cyt_c-like_dom_sf"/>
</dbReference>
<reference evidence="1 2" key="1">
    <citation type="submission" date="2013-09" db="EMBL/GenBank/DDBJ databases">
        <title>Genome sequencing of Phaeobacter antarcticus sp. nov. SM1211.</title>
        <authorList>
            <person name="Zhang X.-Y."/>
            <person name="Liu C."/>
            <person name="Chen X.-L."/>
            <person name="Xie B.-B."/>
            <person name="Qin Q.-L."/>
            <person name="Rong J.-C."/>
            <person name="Zhang Y.-Z."/>
        </authorList>
    </citation>
    <scope>NUCLEOTIDE SEQUENCE [LARGE SCALE GENOMIC DNA]</scope>
    <source>
        <strain evidence="1 2">SM1211</strain>
    </source>
</reference>
<evidence type="ECO:0000313" key="1">
    <source>
        <dbReference type="EMBL" id="PIL18617.1"/>
    </source>
</evidence>
<evidence type="ECO:0000313" key="2">
    <source>
        <dbReference type="Proteomes" id="UP000231259"/>
    </source>
</evidence>
<dbReference type="Gene3D" id="1.10.760.10">
    <property type="entry name" value="Cytochrome c-like domain"/>
    <property type="match status" value="1"/>
</dbReference>
<dbReference type="GO" id="GO:0009055">
    <property type="term" value="F:electron transfer activity"/>
    <property type="evidence" value="ECO:0007669"/>
    <property type="project" value="InterPro"/>
</dbReference>
<sequence>MTFDTNPKQASRRAFLRGTLAAGGTLAGAGMVRAGDPLITEVQTWAQGFGCSSAISDHGGVWGADVLAAFLANPMAAVSGTRMAFAGLKKDADIAGMVGYLRSTAP</sequence>
<protein>
    <recommendedName>
        <fullName evidence="3">Cytochrome c domain-containing protein</fullName>
    </recommendedName>
</protein>
<comment type="caution">
    <text evidence="1">The sequence shown here is derived from an EMBL/GenBank/DDBJ whole genome shotgun (WGS) entry which is preliminary data.</text>
</comment>
<evidence type="ECO:0008006" key="3">
    <source>
        <dbReference type="Google" id="ProtNLM"/>
    </source>
</evidence>
<proteinExistence type="predicted"/>
<dbReference type="RefSeq" id="WP_099912264.1">
    <property type="nucleotide sequence ID" value="NZ_AWWI01000121.1"/>
</dbReference>
<dbReference type="InterPro" id="IPR002327">
    <property type="entry name" value="Cyt_c_1A/1B"/>
</dbReference>
<dbReference type="GO" id="GO:0020037">
    <property type="term" value="F:heme binding"/>
    <property type="evidence" value="ECO:0007669"/>
    <property type="project" value="InterPro"/>
</dbReference>
<dbReference type="AlphaFoldDB" id="A0A2G8RAQ2"/>
<organism evidence="1 2">
    <name type="scientific">Puniceibacterium antarcticum</name>
    <dbReference type="NCBI Taxonomy" id="1206336"/>
    <lineage>
        <taxon>Bacteria</taxon>
        <taxon>Pseudomonadati</taxon>
        <taxon>Pseudomonadota</taxon>
        <taxon>Alphaproteobacteria</taxon>
        <taxon>Rhodobacterales</taxon>
        <taxon>Paracoccaceae</taxon>
        <taxon>Puniceibacterium</taxon>
    </lineage>
</organism>
<dbReference type="Proteomes" id="UP000231259">
    <property type="component" value="Unassembled WGS sequence"/>
</dbReference>
<dbReference type="OrthoDB" id="9805828at2"/>
<dbReference type="InterPro" id="IPR006311">
    <property type="entry name" value="TAT_signal"/>
</dbReference>
<dbReference type="SUPFAM" id="SSF46626">
    <property type="entry name" value="Cytochrome c"/>
    <property type="match status" value="1"/>
</dbReference>
<dbReference type="PRINTS" id="PR00604">
    <property type="entry name" value="CYTCHRMECIAB"/>
</dbReference>
<keyword evidence="2" id="KW-1185">Reference proteome</keyword>